<dbReference type="InterPro" id="IPR016032">
    <property type="entry name" value="Sig_transdc_resp-reg_C-effctor"/>
</dbReference>
<keyword evidence="3" id="KW-0804">Transcription</keyword>
<dbReference type="Gene3D" id="3.30.450.80">
    <property type="entry name" value="Transcription factor LuxR-like, autoinducer-binding domain"/>
    <property type="match status" value="1"/>
</dbReference>
<dbReference type="GO" id="GO:0006355">
    <property type="term" value="P:regulation of DNA-templated transcription"/>
    <property type="evidence" value="ECO:0007669"/>
    <property type="project" value="InterPro"/>
</dbReference>
<dbReference type="PRINTS" id="PR00038">
    <property type="entry name" value="HTHLUXR"/>
</dbReference>
<protein>
    <recommendedName>
        <fullName evidence="4">HTH luxR-type domain-containing protein</fullName>
    </recommendedName>
</protein>
<dbReference type="PANTHER" id="PTHR44688:SF16">
    <property type="entry name" value="DNA-BINDING TRANSCRIPTIONAL ACTIVATOR DEVR_DOSR"/>
    <property type="match status" value="1"/>
</dbReference>
<dbReference type="GO" id="GO:0003677">
    <property type="term" value="F:DNA binding"/>
    <property type="evidence" value="ECO:0007669"/>
    <property type="project" value="UniProtKB-KW"/>
</dbReference>
<evidence type="ECO:0000313" key="5">
    <source>
        <dbReference type="EMBL" id="RJG03400.1"/>
    </source>
</evidence>
<dbReference type="PROSITE" id="PS50043">
    <property type="entry name" value="HTH_LUXR_2"/>
    <property type="match status" value="1"/>
</dbReference>
<keyword evidence="1" id="KW-0805">Transcription regulation</keyword>
<evidence type="ECO:0000259" key="4">
    <source>
        <dbReference type="PROSITE" id="PS50043"/>
    </source>
</evidence>
<name>A0A3A3GR09_9BURK</name>
<keyword evidence="6" id="KW-1185">Reference proteome</keyword>
<dbReference type="SUPFAM" id="SSF46894">
    <property type="entry name" value="C-terminal effector domain of the bipartite response regulators"/>
    <property type="match status" value="1"/>
</dbReference>
<dbReference type="InterPro" id="IPR036693">
    <property type="entry name" value="TF_LuxR_autoind-bd_dom_sf"/>
</dbReference>
<dbReference type="Pfam" id="PF00196">
    <property type="entry name" value="GerE"/>
    <property type="match status" value="1"/>
</dbReference>
<comment type="caution">
    <text evidence="5">The sequence shown here is derived from an EMBL/GenBank/DDBJ whole genome shotgun (WGS) entry which is preliminary data.</text>
</comment>
<dbReference type="Proteomes" id="UP000266327">
    <property type="component" value="Unassembled WGS sequence"/>
</dbReference>
<evidence type="ECO:0000256" key="2">
    <source>
        <dbReference type="ARBA" id="ARBA00023125"/>
    </source>
</evidence>
<sequence>MDALNQAAELGIDPSLLMNIIVRSTAIQDSQALLGLLNNDVQKVLHQDVMVCGVGGVSPKGSYAHKVLHHSYPPAYFDELATAEGRVDSPLMQRWRASQEPVLYQSGRDDALFPEEWVRLFNKYELHNTIAHGVLDVQRTLASYFIFSRIPGEIGQREIFIMKMITPHLHLALVRALTTVQEFSRLTAPNEALSDRQKQILRWINEGKTNWEIAQILEMTEKNVKYHIEQIFSKLQVRNRTQAVAKAMLLGLLF</sequence>
<dbReference type="PANTHER" id="PTHR44688">
    <property type="entry name" value="DNA-BINDING TRANSCRIPTIONAL ACTIVATOR DEVR_DOSR"/>
    <property type="match status" value="1"/>
</dbReference>
<organism evidence="5 6">
    <name type="scientific">Noviherbaspirillum sedimenti</name>
    <dbReference type="NCBI Taxonomy" id="2320865"/>
    <lineage>
        <taxon>Bacteria</taxon>
        <taxon>Pseudomonadati</taxon>
        <taxon>Pseudomonadota</taxon>
        <taxon>Betaproteobacteria</taxon>
        <taxon>Burkholderiales</taxon>
        <taxon>Oxalobacteraceae</taxon>
        <taxon>Noviherbaspirillum</taxon>
    </lineage>
</organism>
<dbReference type="RefSeq" id="WP_119786894.1">
    <property type="nucleotide sequence ID" value="NZ_QYUQ01000002.1"/>
</dbReference>
<dbReference type="InterPro" id="IPR000792">
    <property type="entry name" value="Tscrpt_reg_LuxR_C"/>
</dbReference>
<evidence type="ECO:0000256" key="1">
    <source>
        <dbReference type="ARBA" id="ARBA00023015"/>
    </source>
</evidence>
<dbReference type="CDD" id="cd06170">
    <property type="entry name" value="LuxR_C_like"/>
    <property type="match status" value="1"/>
</dbReference>
<dbReference type="SMART" id="SM00421">
    <property type="entry name" value="HTH_LUXR"/>
    <property type="match status" value="1"/>
</dbReference>
<reference evidence="6" key="1">
    <citation type="submission" date="2018-09" db="EMBL/GenBank/DDBJ databases">
        <authorList>
            <person name="Zhu H."/>
        </authorList>
    </citation>
    <scope>NUCLEOTIDE SEQUENCE [LARGE SCALE GENOMIC DNA]</scope>
    <source>
        <strain evidence="6">K1S02-23</strain>
    </source>
</reference>
<gene>
    <name evidence="5" type="ORF">D3878_18855</name>
</gene>
<dbReference type="InterPro" id="IPR036388">
    <property type="entry name" value="WH-like_DNA-bd_sf"/>
</dbReference>
<evidence type="ECO:0000313" key="6">
    <source>
        <dbReference type="Proteomes" id="UP000266327"/>
    </source>
</evidence>
<keyword evidence="2" id="KW-0238">DNA-binding</keyword>
<accession>A0A3A3GR09</accession>
<dbReference type="Gene3D" id="1.10.10.10">
    <property type="entry name" value="Winged helix-like DNA-binding domain superfamily/Winged helix DNA-binding domain"/>
    <property type="match status" value="1"/>
</dbReference>
<evidence type="ECO:0000256" key="3">
    <source>
        <dbReference type="ARBA" id="ARBA00023163"/>
    </source>
</evidence>
<dbReference type="OrthoDB" id="135231at2"/>
<dbReference type="AlphaFoldDB" id="A0A3A3GR09"/>
<proteinExistence type="predicted"/>
<feature type="domain" description="HTH luxR-type" evidence="4">
    <location>
        <begin position="186"/>
        <end position="251"/>
    </location>
</feature>
<dbReference type="EMBL" id="QYUQ01000002">
    <property type="protein sequence ID" value="RJG03400.1"/>
    <property type="molecule type" value="Genomic_DNA"/>
</dbReference>